<organism evidence="6 7">
    <name type="scientific">Sphingomonas sanxanigenens DSM 19645 = NX02</name>
    <dbReference type="NCBI Taxonomy" id="1123269"/>
    <lineage>
        <taxon>Bacteria</taxon>
        <taxon>Pseudomonadati</taxon>
        <taxon>Pseudomonadota</taxon>
        <taxon>Alphaproteobacteria</taxon>
        <taxon>Sphingomonadales</taxon>
        <taxon>Sphingomonadaceae</taxon>
        <taxon>Sphingomonas</taxon>
    </lineage>
</organism>
<dbReference type="STRING" id="1123269.NX02_25560"/>
<evidence type="ECO:0000256" key="2">
    <source>
        <dbReference type="ARBA" id="ARBA00022692"/>
    </source>
</evidence>
<protein>
    <recommendedName>
        <fullName evidence="8">GST-like protein</fullName>
    </recommendedName>
</protein>
<evidence type="ECO:0000313" key="6">
    <source>
        <dbReference type="EMBL" id="AHE56718.1"/>
    </source>
</evidence>
<feature type="transmembrane region" description="Helical" evidence="5">
    <location>
        <begin position="76"/>
        <end position="95"/>
    </location>
</feature>
<accession>W0AK90</accession>
<sequence length="145" mass="15498">MILPISLTIAGAAGLLTIWLAMRVSMVRRARKISVGDGGDPLLLGRIRAHANFIENTPLVLILLALVEFARGTNIWLWLVGAFYILGRIAHAYGMDAGRSQAAQLRLRAVGMGITLATILTMSIYAIATPYLSPGTITTELVPAG</sequence>
<dbReference type="GO" id="GO:0016020">
    <property type="term" value="C:membrane"/>
    <property type="evidence" value="ECO:0007669"/>
    <property type="project" value="UniProtKB-SubCell"/>
</dbReference>
<evidence type="ECO:0000256" key="5">
    <source>
        <dbReference type="SAM" id="Phobius"/>
    </source>
</evidence>
<name>W0AK90_9SPHN</name>
<dbReference type="eggNOG" id="COG3788">
    <property type="taxonomic scope" value="Bacteria"/>
</dbReference>
<dbReference type="KEGG" id="ssan:NX02_25560"/>
<dbReference type="InterPro" id="IPR023352">
    <property type="entry name" value="MAPEG-like_dom_sf"/>
</dbReference>
<feature type="transmembrane region" description="Helical" evidence="5">
    <location>
        <begin position="107"/>
        <end position="128"/>
    </location>
</feature>
<gene>
    <name evidence="6" type="ORF">NX02_25560</name>
</gene>
<dbReference type="PANTHER" id="PTHR35814">
    <property type="match status" value="1"/>
</dbReference>
<keyword evidence="4 5" id="KW-0472">Membrane</keyword>
<dbReference type="EMBL" id="CP006644">
    <property type="protein sequence ID" value="AHE56718.1"/>
    <property type="molecule type" value="Genomic_DNA"/>
</dbReference>
<dbReference type="OrthoDB" id="7619858at2"/>
<evidence type="ECO:0000256" key="1">
    <source>
        <dbReference type="ARBA" id="ARBA00004370"/>
    </source>
</evidence>
<evidence type="ECO:0000256" key="3">
    <source>
        <dbReference type="ARBA" id="ARBA00022989"/>
    </source>
</evidence>
<dbReference type="PANTHER" id="PTHR35814:SF1">
    <property type="entry name" value="GLUTATHIONE S-TRANSFERASE-RELATED"/>
    <property type="match status" value="1"/>
</dbReference>
<keyword evidence="7" id="KW-1185">Reference proteome</keyword>
<reference evidence="6 7" key="1">
    <citation type="submission" date="2013-07" db="EMBL/GenBank/DDBJ databases">
        <title>Completed genome of Sphingomonas sanxanigenens NX02.</title>
        <authorList>
            <person name="Ma T."/>
            <person name="Huang H."/>
            <person name="Wu M."/>
            <person name="Li X."/>
            <person name="Li G."/>
        </authorList>
    </citation>
    <scope>NUCLEOTIDE SEQUENCE [LARGE SCALE GENOMIC DNA]</scope>
    <source>
        <strain evidence="6 7">NX02</strain>
    </source>
</reference>
<dbReference type="Pfam" id="PF01124">
    <property type="entry name" value="MAPEG"/>
    <property type="match status" value="1"/>
</dbReference>
<keyword evidence="2 5" id="KW-0812">Transmembrane</keyword>
<proteinExistence type="predicted"/>
<dbReference type="PATRIC" id="fig|1123269.5.peg.5013"/>
<dbReference type="HOGENOM" id="CLU_134926_1_1_5"/>
<evidence type="ECO:0000256" key="4">
    <source>
        <dbReference type="ARBA" id="ARBA00023136"/>
    </source>
</evidence>
<dbReference type="Proteomes" id="UP000018851">
    <property type="component" value="Chromosome"/>
</dbReference>
<evidence type="ECO:0000313" key="7">
    <source>
        <dbReference type="Proteomes" id="UP000018851"/>
    </source>
</evidence>
<comment type="subcellular location">
    <subcellularLocation>
        <location evidence="1">Membrane</location>
    </subcellularLocation>
</comment>
<dbReference type="RefSeq" id="WP_025294820.1">
    <property type="nucleotide sequence ID" value="NZ_CP006644.1"/>
</dbReference>
<dbReference type="AlphaFoldDB" id="W0AK90"/>
<evidence type="ECO:0008006" key="8">
    <source>
        <dbReference type="Google" id="ProtNLM"/>
    </source>
</evidence>
<dbReference type="SUPFAM" id="SSF161084">
    <property type="entry name" value="MAPEG domain-like"/>
    <property type="match status" value="1"/>
</dbReference>
<feature type="transmembrane region" description="Helical" evidence="5">
    <location>
        <begin position="6"/>
        <end position="22"/>
    </location>
</feature>
<dbReference type="Gene3D" id="1.20.120.550">
    <property type="entry name" value="Membrane associated eicosanoid/glutathione metabolism-like domain"/>
    <property type="match status" value="1"/>
</dbReference>
<feature type="transmembrane region" description="Helical" evidence="5">
    <location>
        <begin position="53"/>
        <end position="70"/>
    </location>
</feature>
<dbReference type="InterPro" id="IPR001129">
    <property type="entry name" value="Membr-assoc_MAPEG"/>
</dbReference>
<keyword evidence="3 5" id="KW-1133">Transmembrane helix</keyword>